<protein>
    <recommendedName>
        <fullName evidence="8">Maestro heat-like repeat-containing protein family member 1</fullName>
    </recommendedName>
</protein>
<dbReference type="InterPro" id="IPR016024">
    <property type="entry name" value="ARM-type_fold"/>
</dbReference>
<dbReference type="STRING" id="75743.A0A401PX28"/>
<dbReference type="OMA" id="ALHAMIC"/>
<dbReference type="PANTHER" id="PTHR23120:SF0">
    <property type="entry name" value="MAESTRO HEAT-LIKE REPEAT FAMILY MEMBER 1"/>
    <property type="match status" value="1"/>
</dbReference>
<dbReference type="Pfam" id="PF23210">
    <property type="entry name" value="HEAT_Maestro_2"/>
    <property type="match status" value="1"/>
</dbReference>
<dbReference type="InterPro" id="IPR045206">
    <property type="entry name" value="Maestro_heat-like_prot"/>
</dbReference>
<dbReference type="InterPro" id="IPR048465">
    <property type="entry name" value="Maestro-like_HEAT"/>
</dbReference>
<evidence type="ECO:0000259" key="5">
    <source>
        <dbReference type="Pfam" id="PF23227"/>
    </source>
</evidence>
<gene>
    <name evidence="6" type="ORF">scyTo_0020022</name>
</gene>
<dbReference type="Pfam" id="PF23221">
    <property type="entry name" value="HEAT_MROH2B_1st"/>
    <property type="match status" value="1"/>
</dbReference>
<organism evidence="6 7">
    <name type="scientific">Scyliorhinus torazame</name>
    <name type="common">Cloudy catshark</name>
    <name type="synonym">Catulus torazame</name>
    <dbReference type="NCBI Taxonomy" id="75743"/>
    <lineage>
        <taxon>Eukaryota</taxon>
        <taxon>Metazoa</taxon>
        <taxon>Chordata</taxon>
        <taxon>Craniata</taxon>
        <taxon>Vertebrata</taxon>
        <taxon>Chondrichthyes</taxon>
        <taxon>Elasmobranchii</taxon>
        <taxon>Galeomorphii</taxon>
        <taxon>Galeoidea</taxon>
        <taxon>Carcharhiniformes</taxon>
        <taxon>Scyliorhinidae</taxon>
        <taxon>Scyliorhinus</taxon>
    </lineage>
</organism>
<name>A0A401PX28_SCYTO</name>
<dbReference type="EMBL" id="BFAA01015570">
    <property type="protein sequence ID" value="GCB77685.1"/>
    <property type="molecule type" value="Genomic_DNA"/>
</dbReference>
<evidence type="ECO:0000259" key="4">
    <source>
        <dbReference type="Pfam" id="PF23221"/>
    </source>
</evidence>
<dbReference type="PANTHER" id="PTHR23120">
    <property type="entry name" value="MAESTRO-RELATED HEAT DOMAIN-CONTAINING"/>
    <property type="match status" value="1"/>
</dbReference>
<accession>A0A401PX28</accession>
<evidence type="ECO:0000259" key="2">
    <source>
        <dbReference type="Pfam" id="PF21047"/>
    </source>
</evidence>
<feature type="domain" description="Maestro/Maestro-like HEAT-repeats" evidence="5">
    <location>
        <begin position="1368"/>
        <end position="1639"/>
    </location>
</feature>
<keyword evidence="7" id="KW-1185">Reference proteome</keyword>
<dbReference type="Pfam" id="PF21047">
    <property type="entry name" value="HEAT_Maestro"/>
    <property type="match status" value="1"/>
</dbReference>
<evidence type="ECO:0000259" key="3">
    <source>
        <dbReference type="Pfam" id="PF23210"/>
    </source>
</evidence>
<dbReference type="InterPro" id="IPR055408">
    <property type="entry name" value="HEAT_MROH2B-like"/>
</dbReference>
<keyword evidence="1" id="KW-0677">Repeat</keyword>
<dbReference type="Pfam" id="PF23227">
    <property type="entry name" value="HEAT_MROH2B_C"/>
    <property type="match status" value="1"/>
</dbReference>
<reference evidence="6 7" key="1">
    <citation type="journal article" date="2018" name="Nat. Ecol. Evol.">
        <title>Shark genomes provide insights into elasmobranch evolution and the origin of vertebrates.</title>
        <authorList>
            <person name="Hara Y"/>
            <person name="Yamaguchi K"/>
            <person name="Onimaru K"/>
            <person name="Kadota M"/>
            <person name="Koyanagi M"/>
            <person name="Keeley SD"/>
            <person name="Tatsumi K"/>
            <person name="Tanaka K"/>
            <person name="Motone F"/>
            <person name="Kageyama Y"/>
            <person name="Nozu R"/>
            <person name="Adachi N"/>
            <person name="Nishimura O"/>
            <person name="Nakagawa R"/>
            <person name="Tanegashima C"/>
            <person name="Kiyatake I"/>
            <person name="Matsumoto R"/>
            <person name="Murakumo K"/>
            <person name="Nishida K"/>
            <person name="Terakita A"/>
            <person name="Kuratani S"/>
            <person name="Sato K"/>
            <person name="Hyodo S Kuraku.S."/>
        </authorList>
    </citation>
    <scope>NUCLEOTIDE SEQUENCE [LARGE SCALE GENOMIC DNA]</scope>
</reference>
<sequence>MKVEAWIRAILGLCSDSNELVRLRVIASLQELGRTKRKRVLLFLRKFLTEHQSLPLLQRITLLKSILMIVKDNTAHLGRPLSKKIISLALIEMTKLASVTDVHRETAGNLLLTLGNGFPTEVFTELQSMVHRQIPANFYVVLTLANLCYEKVCFIVPLLKPVLEIMVFTLRVETCERMKWVFCYAFGLFSKSILIYITNTEKDPHPPMRKNMFHNEFSTAYDILFHFWLNVKESKVSMAVVEAIGQICTLLPNDKLENELPMLIPTVLSLYQKTSSDLSITKGLCGILYNAMERDSKMLMIHLEFLLLILHQQTCLVMDQPINPVSEVLQSKLLCCFKLLTPAFIDQIIKFLLLELEINDEQIQLGTLAIMNHLIHTVPSCLEVQKNQILNSLALPILTNSNRVKEMLAQVIYTMASHNYLELERGVEVIEFIIEQCALPTKTNEKCVDLSKRREEFGKVVFDRDVKRQYEELVEKLTTTLNIDNLLWPLLLEFVIPIRYTNALATVCSSLVCLGTKKQKAGATEFVLNYEEHVNLPNRQALLTRLLTVSSSPNEGNGRGAHALSLLQVLGINVHPAAVKVWDKELPVLINYLQESPGNHLPQDEWEERLLLLLSQTLQEIEDEVWIVQLSDVMSKYIHRSHPSPQQKGFLYKCLGIVVQLVQNPEVVKKKLHEMLQIVQHDEDLEREGVAIGFGHCARTHMDIALATLKECSKLNIFKKTASFYQIMKDQGSIEIIKVRSTLILCYGYLIWHSPTQFVLPRLETDILQNILNHFNMKILGMRVQVRDATMKLSLIKTVTLMARAILSMEDYRRYKLARKAELVTYMQDFIKAEPRDTMRTLIRKVAIDACASLILLEPLLDDHTEMVKVCLSSVFSLPPLESNSIIESRDINLVERQKLYNETLVSLEELLKQFLRFDLTPDGLHFLFKNMMGWIESRKNYEREKSLGTTLNLLTFYLEEAEINGEGPSHNFASIIGRIVLRCSDPSLVVRETAIECLYLLLYIQLRFEGFARDHREMEVEHLKSIKDGLKDPNSEALYRVCTDIGKVLSKCTPQDKVDALLISVSKGLTDVQLNGSCIASIVMNILIRKCGPMLTDIPGIIKVLYRQLQSITEAQVTHAVIHSVSILASQNVLMILPYLLKYQIPFQTYMGEVWRSLLSDNILATTSVKYLLDNLKLLCDDRKECLVQMMARQTTQQSFAVVCALHAMICSPESESVINALYSQLFTTILIYLSSIVQVCFSRDFPRIPYERKAFSLPEEPGDRDVWNYAVEILQALLANGKKDDSNIAIEEGWDLIKNPEKHHEGVMLLARTMASCAVPHLISIVEQLMPFLVNVHERQRITVAAFFAELLNHSVMLELSLTDTLVGSLLRCLMDTSPAVQRLAVRGLGNVAIGTSRRIEKYSTKLLSAMIAVSQKYSKANNPIAVEAMSSISKILSQLQENYSGCILMDVALAIEPCFEHTQDKLRVAAFTALGEMIRFGQSKPNPVLVEHIHSTLISLLLHLNDDCNEVRKVCQSVLSLMSPIIASESLSKMLQELSLVTLDYERCLCSISKHISKDLPDRVVFYIIKCATFFSNAQPTIRANAVTLLGFLMYNAAPDYSTLFSADPICEEINALLSDPVKRVQLKAAVAIRYLYMY</sequence>
<proteinExistence type="predicted"/>
<dbReference type="Gene3D" id="1.25.10.10">
    <property type="entry name" value="Leucine-rich Repeat Variant"/>
    <property type="match status" value="2"/>
</dbReference>
<evidence type="ECO:0000256" key="1">
    <source>
        <dbReference type="ARBA" id="ARBA00022737"/>
    </source>
</evidence>
<feature type="domain" description="MROH2B-like HEAT-repeats" evidence="3">
    <location>
        <begin position="251"/>
        <end position="916"/>
    </location>
</feature>
<dbReference type="Proteomes" id="UP000288216">
    <property type="component" value="Unassembled WGS sequence"/>
</dbReference>
<dbReference type="InterPro" id="IPR055406">
    <property type="entry name" value="HEAT_Maestro"/>
</dbReference>
<feature type="domain" description="MROH2B-like N-terminal HEAT-repeats" evidence="4">
    <location>
        <begin position="29"/>
        <end position="248"/>
    </location>
</feature>
<feature type="domain" description="Maestro-like HEAT-repeats" evidence="2">
    <location>
        <begin position="942"/>
        <end position="1167"/>
    </location>
</feature>
<dbReference type="InterPro" id="IPR011989">
    <property type="entry name" value="ARM-like"/>
</dbReference>
<evidence type="ECO:0008006" key="8">
    <source>
        <dbReference type="Google" id="ProtNLM"/>
    </source>
</evidence>
<evidence type="ECO:0000313" key="7">
    <source>
        <dbReference type="Proteomes" id="UP000288216"/>
    </source>
</evidence>
<dbReference type="GO" id="GO:0005737">
    <property type="term" value="C:cytoplasm"/>
    <property type="evidence" value="ECO:0007669"/>
    <property type="project" value="TreeGrafter"/>
</dbReference>
<evidence type="ECO:0000313" key="6">
    <source>
        <dbReference type="EMBL" id="GCB77685.1"/>
    </source>
</evidence>
<dbReference type="SUPFAM" id="SSF48371">
    <property type="entry name" value="ARM repeat"/>
    <property type="match status" value="3"/>
</dbReference>
<comment type="caution">
    <text evidence="6">The sequence shown here is derived from an EMBL/GenBank/DDBJ whole genome shotgun (WGS) entry which is preliminary data.</text>
</comment>
<dbReference type="OrthoDB" id="1884734at2759"/>
<dbReference type="InterPro" id="IPR056282">
    <property type="entry name" value="MROH2B-like_N_HEAT"/>
</dbReference>